<evidence type="ECO:0000256" key="6">
    <source>
        <dbReference type="ARBA" id="ARBA00047473"/>
    </source>
</evidence>
<feature type="binding site" evidence="10">
    <location>
        <position position="35"/>
    </location>
    <ligand>
        <name>NAD(+)</name>
        <dbReference type="ChEBI" id="CHEBI:57540"/>
    </ligand>
</feature>
<feature type="binding site" evidence="9">
    <location>
        <position position="263"/>
    </location>
    <ligand>
        <name>substrate</name>
    </ligand>
</feature>
<dbReference type="OrthoDB" id="9803238at2"/>
<comment type="similarity">
    <text evidence="2 7">Belongs to the UDP-glucose/GDP-mannose dehydrogenase family.</text>
</comment>
<feature type="binding site" evidence="10">
    <location>
        <position position="269"/>
    </location>
    <ligand>
        <name>NAD(+)</name>
        <dbReference type="ChEBI" id="CHEBI:57540"/>
    </ligand>
</feature>
<organism evidence="12 13">
    <name type="scientific">Thermosediminibacter litoriperuensis</name>
    <dbReference type="NCBI Taxonomy" id="291989"/>
    <lineage>
        <taxon>Bacteria</taxon>
        <taxon>Bacillati</taxon>
        <taxon>Bacillota</taxon>
        <taxon>Clostridia</taxon>
        <taxon>Thermosediminibacterales</taxon>
        <taxon>Thermosediminibacteraceae</taxon>
        <taxon>Thermosediminibacter</taxon>
    </lineage>
</organism>
<evidence type="ECO:0000256" key="9">
    <source>
        <dbReference type="PIRSR" id="PIRSR500134-2"/>
    </source>
</evidence>
<feature type="binding site" evidence="10">
    <location>
        <position position="121"/>
    </location>
    <ligand>
        <name>NAD(+)</name>
        <dbReference type="ChEBI" id="CHEBI:57540"/>
    </ligand>
</feature>
<comment type="catalytic activity">
    <reaction evidence="6 7">
        <text>UDP-alpha-D-glucose + 2 NAD(+) + H2O = UDP-alpha-D-glucuronate + 2 NADH + 3 H(+)</text>
        <dbReference type="Rhea" id="RHEA:23596"/>
        <dbReference type="ChEBI" id="CHEBI:15377"/>
        <dbReference type="ChEBI" id="CHEBI:15378"/>
        <dbReference type="ChEBI" id="CHEBI:57540"/>
        <dbReference type="ChEBI" id="CHEBI:57945"/>
        <dbReference type="ChEBI" id="CHEBI:58052"/>
        <dbReference type="ChEBI" id="CHEBI:58885"/>
        <dbReference type="EC" id="1.1.1.22"/>
    </reaction>
</comment>
<dbReference type="SMART" id="SM00984">
    <property type="entry name" value="UDPG_MGDP_dh_C"/>
    <property type="match status" value="1"/>
</dbReference>
<evidence type="ECO:0000259" key="11">
    <source>
        <dbReference type="SMART" id="SM00984"/>
    </source>
</evidence>
<dbReference type="InterPro" id="IPR017476">
    <property type="entry name" value="UDP-Glc/GDP-Man"/>
</dbReference>
<dbReference type="PIRSF" id="PIRSF000124">
    <property type="entry name" value="UDPglc_GDPman_dh"/>
    <property type="match status" value="1"/>
</dbReference>
<evidence type="ECO:0000313" key="12">
    <source>
        <dbReference type="EMBL" id="TYP52409.1"/>
    </source>
</evidence>
<evidence type="ECO:0000256" key="4">
    <source>
        <dbReference type="ARBA" id="ARBA00023002"/>
    </source>
</evidence>
<feature type="binding site" evidence="10">
    <location>
        <position position="333"/>
    </location>
    <ligand>
        <name>NAD(+)</name>
        <dbReference type="ChEBI" id="CHEBI:57540"/>
    </ligand>
</feature>
<dbReference type="NCBIfam" id="TIGR03026">
    <property type="entry name" value="NDP-sugDHase"/>
    <property type="match status" value="1"/>
</dbReference>
<feature type="active site" description="Nucleophile" evidence="8">
    <location>
        <position position="266"/>
    </location>
</feature>
<dbReference type="PIRSF" id="PIRSF500134">
    <property type="entry name" value="UDPglc_DH_bac"/>
    <property type="match status" value="1"/>
</dbReference>
<evidence type="ECO:0000256" key="7">
    <source>
        <dbReference type="PIRNR" id="PIRNR000124"/>
    </source>
</evidence>
<feature type="binding site" evidence="9">
    <location>
        <begin position="155"/>
        <end position="158"/>
    </location>
    <ligand>
        <name>substrate</name>
    </ligand>
</feature>
<sequence length="440" mass="49011">MKISIFGTGYVGLISGLCFADFGLDVICVDVDKVKITKLSKGICPIYEMGADILLERNVKNNKIYFTTDGAQAIKDSEVIFIAVGTPPTLDGEVDLTAVFQVAELVGKYINGYKVVVDKSTVPVGTGQKVKEIIKNEMEKRGVKYEFDVVSNPEFLREGRAVYDFTHPDRIVLGVESKKAEEIMKKIYKPLYLKETPFVITNIETAEMIKYASNAFLATKIAFINEIANLCEKVGANVKQVAYAMGKDSRIGSKFLHAGPGYGGSCFPKDTMALKKIGEKYGCELSIVSATIKANERQKLLMVEKIKKEFTTLRSKKIAILGISFKPETDDIRESPAITIIENLLKLGANVKAYDPKALDNAKRFFSHMIGNGLTFCNNALEAIKDSDALVIVTEWYEFRNMDLYEVKNLLKGNLFFDLRNIYSKDEVERFGLKYIGVGT</sequence>
<dbReference type="GO" id="GO:0051287">
    <property type="term" value="F:NAD binding"/>
    <property type="evidence" value="ECO:0007669"/>
    <property type="project" value="InterPro"/>
</dbReference>
<dbReference type="PANTHER" id="PTHR43750:SF3">
    <property type="entry name" value="UDP-GLUCOSE 6-DEHYDROGENASE TUAD"/>
    <property type="match status" value="1"/>
</dbReference>
<evidence type="ECO:0000313" key="13">
    <source>
        <dbReference type="Proteomes" id="UP000322294"/>
    </source>
</evidence>
<dbReference type="Pfam" id="PF03721">
    <property type="entry name" value="UDPG_MGDP_dh_N"/>
    <property type="match status" value="1"/>
</dbReference>
<evidence type="ECO:0000256" key="1">
    <source>
        <dbReference type="ARBA" id="ARBA00004701"/>
    </source>
</evidence>
<dbReference type="Gene3D" id="1.20.5.100">
    <property type="entry name" value="Cytochrome c1, transmembrane anchor, C-terminal"/>
    <property type="match status" value="1"/>
</dbReference>
<keyword evidence="13" id="KW-1185">Reference proteome</keyword>
<evidence type="ECO:0000256" key="2">
    <source>
        <dbReference type="ARBA" id="ARBA00006601"/>
    </source>
</evidence>
<keyword evidence="5 7" id="KW-0520">NAD</keyword>
<feature type="binding site" evidence="9">
    <location>
        <position position="326"/>
    </location>
    <ligand>
        <name>substrate</name>
    </ligand>
</feature>
<gene>
    <name evidence="12" type="ORF">LZ11_01753</name>
</gene>
<dbReference type="InterPro" id="IPR001732">
    <property type="entry name" value="UDP-Glc/GDP-Man_DH_N"/>
</dbReference>
<dbReference type="AlphaFoldDB" id="A0A5S5AMX3"/>
<dbReference type="GO" id="GO:0003979">
    <property type="term" value="F:UDP-glucose 6-dehydrogenase activity"/>
    <property type="evidence" value="ECO:0007669"/>
    <property type="project" value="UniProtKB-EC"/>
</dbReference>
<dbReference type="Gene3D" id="3.40.50.720">
    <property type="entry name" value="NAD(P)-binding Rossmann-like Domain"/>
    <property type="match status" value="2"/>
</dbReference>
<name>A0A5S5AMX3_9FIRM</name>
<dbReference type="InterPro" id="IPR014027">
    <property type="entry name" value="UDP-Glc/GDP-Man_DH_C"/>
</dbReference>
<dbReference type="GO" id="GO:0006065">
    <property type="term" value="P:UDP-glucuronate biosynthetic process"/>
    <property type="evidence" value="ECO:0007669"/>
    <property type="project" value="UniProtKB-UniPathway"/>
</dbReference>
<feature type="binding site" evidence="10">
    <location>
        <position position="158"/>
    </location>
    <ligand>
        <name>NAD(+)</name>
        <dbReference type="ChEBI" id="CHEBI:57540"/>
    </ligand>
</feature>
<proteinExistence type="inferred from homology"/>
<dbReference type="PANTHER" id="PTHR43750">
    <property type="entry name" value="UDP-GLUCOSE 6-DEHYDROGENASE TUAD"/>
    <property type="match status" value="1"/>
</dbReference>
<comment type="pathway">
    <text evidence="1">Nucleotide-sugar biosynthesis; UDP-alpha-D-glucuronate biosynthesis; UDP-alpha-D-glucuronate from UDP-alpha-D-glucose: step 1/1.</text>
</comment>
<dbReference type="InterPro" id="IPR036291">
    <property type="entry name" value="NAD(P)-bd_dom_sf"/>
</dbReference>
<dbReference type="RefSeq" id="WP_148867475.1">
    <property type="nucleotide sequence ID" value="NZ_VNHO01000019.1"/>
</dbReference>
<feature type="binding site" evidence="9">
    <location>
        <begin position="255"/>
        <end position="259"/>
    </location>
    <ligand>
        <name>substrate</name>
    </ligand>
</feature>
<feature type="binding site" evidence="10">
    <location>
        <position position="86"/>
    </location>
    <ligand>
        <name>NAD(+)</name>
        <dbReference type="ChEBI" id="CHEBI:57540"/>
    </ligand>
</feature>
<evidence type="ECO:0000256" key="10">
    <source>
        <dbReference type="PIRSR" id="PIRSR500134-3"/>
    </source>
</evidence>
<accession>A0A5S5AMX3</accession>
<evidence type="ECO:0000256" key="5">
    <source>
        <dbReference type="ARBA" id="ARBA00023027"/>
    </source>
</evidence>
<evidence type="ECO:0000256" key="8">
    <source>
        <dbReference type="PIRSR" id="PIRSR500134-1"/>
    </source>
</evidence>
<dbReference type="InterPro" id="IPR028357">
    <property type="entry name" value="UDPglc_DH_bac"/>
</dbReference>
<dbReference type="InterPro" id="IPR036220">
    <property type="entry name" value="UDP-Glc/GDP-Man_DH_C_sf"/>
</dbReference>
<reference evidence="12 13" key="1">
    <citation type="submission" date="2019-07" db="EMBL/GenBank/DDBJ databases">
        <title>Genomic Encyclopedia of Type Strains, Phase I: the one thousand microbial genomes (KMG-I) project.</title>
        <authorList>
            <person name="Kyrpides N."/>
        </authorList>
    </citation>
    <scope>NUCLEOTIDE SEQUENCE [LARGE SCALE GENOMIC DNA]</scope>
    <source>
        <strain evidence="12 13">DSM 16647</strain>
    </source>
</reference>
<dbReference type="EMBL" id="VNHO01000019">
    <property type="protein sequence ID" value="TYP52409.1"/>
    <property type="molecule type" value="Genomic_DNA"/>
</dbReference>
<dbReference type="InterPro" id="IPR008927">
    <property type="entry name" value="6-PGluconate_DH-like_C_sf"/>
</dbReference>
<comment type="caution">
    <text evidence="12">The sequence shown here is derived from an EMBL/GenBank/DDBJ whole genome shotgun (WGS) entry which is preliminary data.</text>
</comment>
<dbReference type="Pfam" id="PF00984">
    <property type="entry name" value="UDPG_MGDP_dh"/>
    <property type="match status" value="1"/>
</dbReference>
<dbReference type="Proteomes" id="UP000322294">
    <property type="component" value="Unassembled WGS sequence"/>
</dbReference>
<feature type="binding site" evidence="9">
    <location>
        <position position="210"/>
    </location>
    <ligand>
        <name>substrate</name>
    </ligand>
</feature>
<dbReference type="SUPFAM" id="SSF48179">
    <property type="entry name" value="6-phosphogluconate dehydrogenase C-terminal domain-like"/>
    <property type="match status" value="1"/>
</dbReference>
<dbReference type="EC" id="1.1.1.22" evidence="3 7"/>
<dbReference type="SUPFAM" id="SSF52413">
    <property type="entry name" value="UDP-glucose/GDP-mannose dehydrogenase C-terminal domain"/>
    <property type="match status" value="1"/>
</dbReference>
<protein>
    <recommendedName>
        <fullName evidence="3 7">UDP-glucose 6-dehydrogenase</fullName>
        <ecNumber evidence="3 7">1.1.1.22</ecNumber>
    </recommendedName>
</protein>
<dbReference type="UniPathway" id="UPA00038">
    <property type="reaction ID" value="UER00491"/>
</dbReference>
<dbReference type="SUPFAM" id="SSF51735">
    <property type="entry name" value="NAD(P)-binding Rossmann-fold domains"/>
    <property type="match status" value="1"/>
</dbReference>
<keyword evidence="4 7" id="KW-0560">Oxidoreductase</keyword>
<dbReference type="InterPro" id="IPR014026">
    <property type="entry name" value="UDP-Glc/GDP-Man_DH_dimer"/>
</dbReference>
<dbReference type="Pfam" id="PF03720">
    <property type="entry name" value="UDPG_MGDP_dh_C"/>
    <property type="match status" value="1"/>
</dbReference>
<feature type="binding site" evidence="10">
    <location>
        <position position="30"/>
    </location>
    <ligand>
        <name>NAD(+)</name>
        <dbReference type="ChEBI" id="CHEBI:57540"/>
    </ligand>
</feature>
<feature type="domain" description="UDP-glucose/GDP-mannose dehydrogenase C-terminal" evidence="11">
    <location>
        <begin position="319"/>
        <end position="425"/>
    </location>
</feature>
<evidence type="ECO:0000256" key="3">
    <source>
        <dbReference type="ARBA" id="ARBA00012954"/>
    </source>
</evidence>
<dbReference type="GO" id="GO:0000271">
    <property type="term" value="P:polysaccharide biosynthetic process"/>
    <property type="evidence" value="ECO:0007669"/>
    <property type="project" value="InterPro"/>
</dbReference>